<dbReference type="PANTHER" id="PTHR30575">
    <property type="entry name" value="PEPTIDASE M20"/>
    <property type="match status" value="1"/>
</dbReference>
<dbReference type="PANTHER" id="PTHR30575:SF3">
    <property type="entry name" value="PEPTIDASE M20 DIMERISATION DOMAIN-CONTAINING PROTEIN"/>
    <property type="match status" value="1"/>
</dbReference>
<dbReference type="RefSeq" id="WP_110519499.1">
    <property type="nucleotide sequence ID" value="NZ_PDOF01000001.1"/>
</dbReference>
<protein>
    <submittedName>
        <fullName evidence="3">Peptidase M20</fullName>
    </submittedName>
</protein>
<feature type="binding site" evidence="1">
    <location>
        <position position="405"/>
    </location>
    <ligand>
        <name>Mn(2+)</name>
        <dbReference type="ChEBI" id="CHEBI:29035"/>
        <label>2</label>
    </ligand>
</feature>
<comment type="cofactor">
    <cofactor evidence="1">
        <name>Mn(2+)</name>
        <dbReference type="ChEBI" id="CHEBI:29035"/>
    </cofactor>
    <text evidence="1">The Mn(2+) ion enhances activity.</text>
</comment>
<evidence type="ECO:0000259" key="2">
    <source>
        <dbReference type="Pfam" id="PF07687"/>
    </source>
</evidence>
<dbReference type="GO" id="GO:0071713">
    <property type="term" value="F:para-aminobenzoyl-glutamate hydrolase activity"/>
    <property type="evidence" value="ECO:0007669"/>
    <property type="project" value="TreeGrafter"/>
</dbReference>
<keyword evidence="4" id="KW-1185">Reference proteome</keyword>
<dbReference type="GO" id="GO:0016805">
    <property type="term" value="F:dipeptidase activity"/>
    <property type="evidence" value="ECO:0007669"/>
    <property type="project" value="TreeGrafter"/>
</dbReference>
<dbReference type="GO" id="GO:0005737">
    <property type="term" value="C:cytoplasm"/>
    <property type="evidence" value="ECO:0007669"/>
    <property type="project" value="TreeGrafter"/>
</dbReference>
<dbReference type="InterPro" id="IPR017439">
    <property type="entry name" value="Amidohydrolase"/>
</dbReference>
<dbReference type="GO" id="GO:0046657">
    <property type="term" value="P:folic acid catabolic process"/>
    <property type="evidence" value="ECO:0007669"/>
    <property type="project" value="TreeGrafter"/>
</dbReference>
<evidence type="ECO:0000313" key="4">
    <source>
        <dbReference type="Proteomes" id="UP000248066"/>
    </source>
</evidence>
<dbReference type="InterPro" id="IPR036264">
    <property type="entry name" value="Bact_exopeptidase_dim_dom"/>
</dbReference>
<organism evidence="3 4">
    <name type="scientific">Alteribacter lacisalsi</name>
    <dbReference type="NCBI Taxonomy" id="2045244"/>
    <lineage>
        <taxon>Bacteria</taxon>
        <taxon>Bacillati</taxon>
        <taxon>Bacillota</taxon>
        <taxon>Bacilli</taxon>
        <taxon>Bacillales</taxon>
        <taxon>Bacillaceae</taxon>
        <taxon>Alteribacter</taxon>
    </lineage>
</organism>
<dbReference type="OrthoDB" id="9776731at2"/>
<dbReference type="NCBIfam" id="TIGR01891">
    <property type="entry name" value="amidohydrolases"/>
    <property type="match status" value="1"/>
</dbReference>
<evidence type="ECO:0000313" key="3">
    <source>
        <dbReference type="EMBL" id="PYZ99064.1"/>
    </source>
</evidence>
<keyword evidence="1" id="KW-0464">Manganese</keyword>
<dbReference type="Pfam" id="PF01546">
    <property type="entry name" value="Peptidase_M20"/>
    <property type="match status" value="1"/>
</dbReference>
<dbReference type="SUPFAM" id="SSF55031">
    <property type="entry name" value="Bacterial exopeptidase dimerisation domain"/>
    <property type="match status" value="1"/>
</dbReference>
<dbReference type="Proteomes" id="UP000248066">
    <property type="component" value="Unassembled WGS sequence"/>
</dbReference>
<dbReference type="InterPro" id="IPR002933">
    <property type="entry name" value="Peptidase_M20"/>
</dbReference>
<sequence>MIHLDEYADRLEPLLKGWRRQFHREPETGWTEYRTTWRIYEELSRLSFTLYIGDDCLVNEARMGVPAEAELRKAEEKARAAGVPETLLKQISRGRTGVVATMDTGKPGPETAMRFDIDALPVNEASVPGHLPEDQGFRSAEEGRMHACAHDGHTAIGLAVAHFLHDHQHQLRGTFVLLFQPAEEGSRGAKAMVEKGWLDHADYFLGGHIGIEDLPVGTISAGSDQFLATSKFDLAFTGTAAHAGKRPEEGKNALLAAAACVQNLHSIAPHSGGATRLNVGTLKAGSGRNIIPEQAYLTGETRGETEELNRYVLEETKRISEAAAAMYGVTADFSVCGTGTVAACDQELKQLITKAASRTDQVTQVLDSVSLGASEDVTHMINRVQKKGGLASYMIFGTPLPAGHHHPSFDFDEAVLKIGFLAFASAVTEISLTEEE</sequence>
<name>A0A2W0HB27_9BACI</name>
<comment type="caution">
    <text evidence="3">The sequence shown here is derived from an EMBL/GenBank/DDBJ whole genome shotgun (WGS) entry which is preliminary data.</text>
</comment>
<dbReference type="InterPro" id="IPR011650">
    <property type="entry name" value="Peptidase_M20_dimer"/>
</dbReference>
<proteinExistence type="predicted"/>
<reference evidence="3 4" key="1">
    <citation type="submission" date="2017-10" db="EMBL/GenBank/DDBJ databases">
        <title>Bacillus sp. nov., a halophilic bacterium isolated from a Yangshapao Lake.</title>
        <authorList>
            <person name="Wang H."/>
        </authorList>
    </citation>
    <scope>NUCLEOTIDE SEQUENCE [LARGE SCALE GENOMIC DNA]</scope>
    <source>
        <strain evidence="3 4">YSP-3</strain>
    </source>
</reference>
<evidence type="ECO:0000256" key="1">
    <source>
        <dbReference type="PIRSR" id="PIRSR005962-1"/>
    </source>
</evidence>
<accession>A0A2W0HB27</accession>
<keyword evidence="1" id="KW-0479">Metal-binding</keyword>
<dbReference type="Pfam" id="PF07687">
    <property type="entry name" value="M20_dimer"/>
    <property type="match status" value="1"/>
</dbReference>
<gene>
    <name evidence="3" type="ORF">CR205_11035</name>
</gene>
<dbReference type="AlphaFoldDB" id="A0A2W0HB27"/>
<feature type="binding site" evidence="1">
    <location>
        <position position="184"/>
    </location>
    <ligand>
        <name>Mn(2+)</name>
        <dbReference type="ChEBI" id="CHEBI:29035"/>
        <label>2</label>
    </ligand>
</feature>
<dbReference type="EMBL" id="PDOF01000001">
    <property type="protein sequence ID" value="PYZ99064.1"/>
    <property type="molecule type" value="Genomic_DNA"/>
</dbReference>
<feature type="domain" description="Peptidase M20 dimerisation" evidence="2">
    <location>
        <begin position="232"/>
        <end position="324"/>
    </location>
</feature>
<dbReference type="Gene3D" id="3.40.630.10">
    <property type="entry name" value="Zn peptidases"/>
    <property type="match status" value="2"/>
</dbReference>
<dbReference type="InterPro" id="IPR052030">
    <property type="entry name" value="Peptidase_M20/M20A_hydrolases"/>
</dbReference>
<dbReference type="PIRSF" id="PIRSF005962">
    <property type="entry name" value="Pept_M20D_amidohydro"/>
    <property type="match status" value="1"/>
</dbReference>
<dbReference type="SUPFAM" id="SSF53187">
    <property type="entry name" value="Zn-dependent exopeptidases"/>
    <property type="match status" value="1"/>
</dbReference>
<feature type="binding site" evidence="1">
    <location>
        <position position="208"/>
    </location>
    <ligand>
        <name>Mn(2+)</name>
        <dbReference type="ChEBI" id="CHEBI:29035"/>
        <label>2</label>
    </ligand>
</feature>
<dbReference type="GO" id="GO:0046872">
    <property type="term" value="F:metal ion binding"/>
    <property type="evidence" value="ECO:0007669"/>
    <property type="project" value="UniProtKB-KW"/>
</dbReference>
<feature type="binding site" evidence="1">
    <location>
        <position position="150"/>
    </location>
    <ligand>
        <name>Mn(2+)</name>
        <dbReference type="ChEBI" id="CHEBI:29035"/>
        <label>2</label>
    </ligand>
</feature>
<feature type="binding site" evidence="1">
    <location>
        <position position="148"/>
    </location>
    <ligand>
        <name>Mn(2+)</name>
        <dbReference type="ChEBI" id="CHEBI:29035"/>
        <label>2</label>
    </ligand>
</feature>